<dbReference type="PROSITE" id="PS50268">
    <property type="entry name" value="CADHERIN_2"/>
    <property type="match status" value="13"/>
</dbReference>
<dbReference type="FunFam" id="2.60.40.60:FF:000098">
    <property type="entry name" value="cadherin-23 isoform X1"/>
    <property type="match status" value="1"/>
</dbReference>
<dbReference type="SMART" id="SM00112">
    <property type="entry name" value="CA"/>
    <property type="match status" value="13"/>
</dbReference>
<dbReference type="CDD" id="cd11304">
    <property type="entry name" value="Cadherin_repeat"/>
    <property type="match status" value="12"/>
</dbReference>
<feature type="domain" description="Cadherin" evidence="15">
    <location>
        <begin position="588"/>
        <end position="691"/>
    </location>
</feature>
<evidence type="ECO:0000256" key="2">
    <source>
        <dbReference type="ARBA" id="ARBA00022475"/>
    </source>
</evidence>
<evidence type="ECO:0000256" key="9">
    <source>
        <dbReference type="ARBA" id="ARBA00023136"/>
    </source>
</evidence>
<evidence type="ECO:0000313" key="17">
    <source>
        <dbReference type="Proteomes" id="UP000318571"/>
    </source>
</evidence>
<dbReference type="InterPro" id="IPR015919">
    <property type="entry name" value="Cadherin-like_sf"/>
</dbReference>
<proteinExistence type="predicted"/>
<feature type="domain" description="Cadherin" evidence="15">
    <location>
        <begin position="1363"/>
        <end position="1483"/>
    </location>
</feature>
<evidence type="ECO:0000256" key="5">
    <source>
        <dbReference type="ARBA" id="ARBA00022737"/>
    </source>
</evidence>
<dbReference type="FunFam" id="2.60.40.60:FF:000124">
    <property type="entry name" value="Cadherin-related family member 1"/>
    <property type="match status" value="1"/>
</dbReference>
<protein>
    <recommendedName>
        <fullName evidence="15">Cadherin domain-containing protein</fullName>
    </recommendedName>
</protein>
<reference evidence="16 17" key="1">
    <citation type="journal article" date="2018" name="Nat. Ecol. Evol.">
        <title>Genomic signatures of mitonuclear coevolution across populations of Tigriopus californicus.</title>
        <authorList>
            <person name="Barreto F.S."/>
            <person name="Watson E.T."/>
            <person name="Lima T.G."/>
            <person name="Willett C.S."/>
            <person name="Edmands S."/>
            <person name="Li W."/>
            <person name="Burton R.S."/>
        </authorList>
    </citation>
    <scope>NUCLEOTIDE SEQUENCE [LARGE SCALE GENOMIC DNA]</scope>
    <source>
        <strain evidence="16 17">San Diego</strain>
    </source>
</reference>
<evidence type="ECO:0000256" key="11">
    <source>
        <dbReference type="ARBA" id="ARBA00059331"/>
    </source>
</evidence>
<keyword evidence="9 13" id="KW-0472">Membrane</keyword>
<comment type="subcellular location">
    <subcellularLocation>
        <location evidence="1">Cell membrane</location>
        <topology evidence="1">Single-pass type I membrane protein</topology>
    </subcellularLocation>
</comment>
<keyword evidence="7" id="KW-0130">Cell adhesion</keyword>
<feature type="domain" description="Cadherin" evidence="15">
    <location>
        <begin position="692"/>
        <end position="795"/>
    </location>
</feature>
<dbReference type="EMBL" id="VCGU01000007">
    <property type="protein sequence ID" value="TRY73117.1"/>
    <property type="molecule type" value="Genomic_DNA"/>
</dbReference>
<gene>
    <name evidence="16" type="ORF">TCAL_00959</name>
</gene>
<dbReference type="InterPro" id="IPR002126">
    <property type="entry name" value="Cadherin-like_dom"/>
</dbReference>
<dbReference type="FunFam" id="2.60.40.60:FF:000168">
    <property type="entry name" value="Cadherin-related family member 2"/>
    <property type="match status" value="1"/>
</dbReference>
<feature type="domain" description="Cadherin" evidence="15">
    <location>
        <begin position="257"/>
        <end position="362"/>
    </location>
</feature>
<evidence type="ECO:0000256" key="10">
    <source>
        <dbReference type="ARBA" id="ARBA00023180"/>
    </source>
</evidence>
<feature type="domain" description="Cadherin" evidence="15">
    <location>
        <begin position="923"/>
        <end position="1024"/>
    </location>
</feature>
<feature type="domain" description="Cadherin" evidence="15">
    <location>
        <begin position="27"/>
        <end position="134"/>
    </location>
</feature>
<dbReference type="GO" id="GO:0060429">
    <property type="term" value="P:epithelium development"/>
    <property type="evidence" value="ECO:0007669"/>
    <property type="project" value="UniProtKB-ARBA"/>
</dbReference>
<dbReference type="PANTHER" id="PTHR24027:SF438">
    <property type="entry name" value="CADHERIN 23"/>
    <property type="match status" value="1"/>
</dbReference>
<dbReference type="FunFam" id="2.60.40.60:FF:000118">
    <property type="entry name" value="protocadherin Fat 4"/>
    <property type="match status" value="1"/>
</dbReference>
<dbReference type="STRING" id="6832.A0A553P601"/>
<feature type="domain" description="Cadherin" evidence="15">
    <location>
        <begin position="1133"/>
        <end position="1243"/>
    </location>
</feature>
<keyword evidence="8 13" id="KW-1133">Transmembrane helix</keyword>
<evidence type="ECO:0000259" key="15">
    <source>
        <dbReference type="PROSITE" id="PS50268"/>
    </source>
</evidence>
<accession>A0A553P601</accession>
<keyword evidence="10" id="KW-0325">Glycoprotein</keyword>
<dbReference type="Proteomes" id="UP000318571">
    <property type="component" value="Chromosome 3"/>
</dbReference>
<dbReference type="Pfam" id="PF00028">
    <property type="entry name" value="Cadherin"/>
    <property type="match status" value="11"/>
</dbReference>
<sequence length="1935" mass="214282">MGVIRALWVTMAVINACQALNLAPYFTADMNQHTLTENTVVGTVIYQLKGEDPEGSRVQFGLQGTDMLTVDPDSGEVTVVEIIDRESRQGINDNEIRLTVTIQDEVQEGQGTPNVVRVPISVIVLDENDNEPVFQGLPYKIAINEDTPVDTTIFRAIEVTDVDLVGEVLEVKCLRLEEFRTLCDYFEIVPRRRETDHDMFRGSVVLKRPLDYKERQIFRMPIAVYDGKFTVNSEILFTIIDVQNTPPVFSGSLTGIVNEDDPIGTRVLQIKAKDGDSGSPRRIIYDLVENPNDYFVIDVNTGEIRVDRELDRESLTASSGVLSLKVRASELVNGIPGTDATTSSTADVTITIRDVNDEAPTFNQQEYDVSITENVPFGTPLANLNMEVKDTDTGPNALFKLSLIDSTGKFSVEPKNANGHSAVSIKVNSKKLDYENPNERKFLLLVVAEETNTKEGLSSTATVTVQIQDLNDNSPVFEKNSYTALISEDATEGTEVITINAKDRDSEDFGTQGIRYQLRGTGAELFNVDPITGKITVAACATNCLDYEVTKAYFLSYSATDDNGEGKKTVVNLRITVGDANDNPPLFERDSYFATINEGQAEFQPKLVLRANDVDDSSSLTFTIKDGNINDLFSLHPKTGEIKVKAKGGLRLDNIPTDRIQLSVEVTDGNSVDYVTVEIAVKDVNDRHPTFEKEMYIASVPEDAPIGSPIENVMATDADFGPNAKIAYRIQKGSYDDFQVDPTSGLITISNELDFDRREGYNIEIIAYDQGVPSLSGTTTLAVTVMNKNNKAPYFLPSTQRTQITEDTAVGDLVIQLNATDPDISDQVDILYSIVEPITAVDKDGKQVVGTELFKQFFSVNDTTGQVFVTNPLDRNVAAIVSLTVQVTDESADPPQYGIGTLVITLVDINDFEPRFQEPWTLESPYISITVPEEQPNDTIVYKFGASDVDSNIDSFKIIPKNKFFQVNPGTGELIVQDRIDFESLEQKRITFDVVVFDAGVPQKSASAVVIANIENLNDETPKFTQKEYQTSLYENSEPNTPILQVEALDSDEGDFGQVNYQLTGAHRNAFSIGSQDGRISVIDSSILDRERVEFIVLKVVASDLAPTGSRRSSIVPVNITILDVNDNQPNFIQRDYEVTIVDNIPYYPEPSPIAQVAAMDVDEGIHGQLHFSIVEGNEDNQFFIDADEGVLYPNASFQGQSGKSYEIMIVVNDEGGNGSWTQLDRAKVIIHIENVNTHKPEWFPDPPPDQTIEIPEESAEGDIVILKVNARDRDVGENQRISYFIKDNNFNVNRAGRFSMDEVTGELKALGRFDREVRERYELVLVARDHGTPVAFETLRFVTVVITDINDNFPTFPKGVGGDNMIRFTVPEEEEPGFFVGRVKAEDPDTGKNGLVYYYIVGGNEERWFSIDKTYGNIYTKRHLDRETRDAFEVIIKATNNADLVCEGDTCDIDMETQDLHDSSIMKVQIFVEDKNDNLPQFRSDEFFVGIPFNAKVGDLILNAEAHDPDLGGPGDLSYALRSSDLYRAGSTTSSGSLVPSPFKMEGNGRLTLGALIAEFNQDRFVIDIEAKESNSNHRAKARVNLWVYEPEQLIKLVIAKTPKEVNADKMKIIAELRNVTQQVIVIDDIRFHIHEQDGLQRDMTDMFVHAVDEETNSILMPKDVLKSVDSNYEHLSLYYEEAGIHTIQPATDVRTETTSVDSNLIALIALLIIIFFGAIMFVILCCCMKSWIAKSSAKPEKLKDYHTSSMPIYNSASIIDEGTSPITPGPGGGGTDNPLWIDQQYKAYEEQELTMTVFSDQENSVISGTGTSTNGNGHPDMSSRIGSVSRASHLDTQSNAYATINKLPMVPSSRRSLFNGTLGLHGPDGEPAPDYATLEKSHRSPPGPVVPGIHSTPLHQSSLPRRFSNDFSGSRSNFIINKEGEPELVADLI</sequence>
<evidence type="ECO:0000256" key="14">
    <source>
        <dbReference type="SAM" id="SignalP"/>
    </source>
</evidence>
<evidence type="ECO:0000256" key="12">
    <source>
        <dbReference type="PROSITE-ProRule" id="PRU00043"/>
    </source>
</evidence>
<evidence type="ECO:0000256" key="8">
    <source>
        <dbReference type="ARBA" id="ARBA00022989"/>
    </source>
</evidence>
<dbReference type="InterPro" id="IPR039808">
    <property type="entry name" value="Cadherin"/>
</dbReference>
<dbReference type="FunFam" id="2.60.40.60:FF:000092">
    <property type="entry name" value="Protocadherin 8"/>
    <property type="match status" value="1"/>
</dbReference>
<dbReference type="OMA" id="HIRREWC"/>
<dbReference type="GO" id="GO:0045296">
    <property type="term" value="F:cadherin binding"/>
    <property type="evidence" value="ECO:0007669"/>
    <property type="project" value="TreeGrafter"/>
</dbReference>
<name>A0A553P601_TIGCA</name>
<dbReference type="Gene3D" id="2.60.40.60">
    <property type="entry name" value="Cadherins"/>
    <property type="match status" value="14"/>
</dbReference>
<comment type="caution">
    <text evidence="16">The sequence shown here is derived from an EMBL/GenBank/DDBJ whole genome shotgun (WGS) entry which is preliminary data.</text>
</comment>
<keyword evidence="5" id="KW-0677">Repeat</keyword>
<dbReference type="InterPro" id="IPR020894">
    <property type="entry name" value="Cadherin_CS"/>
</dbReference>
<dbReference type="GO" id="GO:0007156">
    <property type="term" value="P:homophilic cell adhesion via plasma membrane adhesion molecules"/>
    <property type="evidence" value="ECO:0007669"/>
    <property type="project" value="InterPro"/>
</dbReference>
<organism evidence="16 17">
    <name type="scientific">Tigriopus californicus</name>
    <name type="common">Marine copepod</name>
    <dbReference type="NCBI Taxonomy" id="6832"/>
    <lineage>
        <taxon>Eukaryota</taxon>
        <taxon>Metazoa</taxon>
        <taxon>Ecdysozoa</taxon>
        <taxon>Arthropoda</taxon>
        <taxon>Crustacea</taxon>
        <taxon>Multicrustacea</taxon>
        <taxon>Hexanauplia</taxon>
        <taxon>Copepoda</taxon>
        <taxon>Harpacticoida</taxon>
        <taxon>Harpacticidae</taxon>
        <taxon>Tigriopus</taxon>
    </lineage>
</organism>
<feature type="domain" description="Cadherin" evidence="15">
    <location>
        <begin position="1247"/>
        <end position="1357"/>
    </location>
</feature>
<evidence type="ECO:0000256" key="13">
    <source>
        <dbReference type="SAM" id="Phobius"/>
    </source>
</evidence>
<keyword evidence="2" id="KW-1003">Cell membrane</keyword>
<dbReference type="GO" id="GO:0008013">
    <property type="term" value="F:beta-catenin binding"/>
    <property type="evidence" value="ECO:0007669"/>
    <property type="project" value="TreeGrafter"/>
</dbReference>
<keyword evidence="17" id="KW-1185">Reference proteome</keyword>
<feature type="signal peptide" evidence="14">
    <location>
        <begin position="1"/>
        <end position="19"/>
    </location>
</feature>
<dbReference type="GO" id="GO:0016477">
    <property type="term" value="P:cell migration"/>
    <property type="evidence" value="ECO:0007669"/>
    <property type="project" value="TreeGrafter"/>
</dbReference>
<dbReference type="GO" id="GO:0016342">
    <property type="term" value="C:catenin complex"/>
    <property type="evidence" value="ECO:0007669"/>
    <property type="project" value="TreeGrafter"/>
</dbReference>
<keyword evidence="6 12" id="KW-0106">Calcium</keyword>
<feature type="chain" id="PRO_5021751042" description="Cadherin domain-containing protein" evidence="14">
    <location>
        <begin position="20"/>
        <end position="1935"/>
    </location>
</feature>
<evidence type="ECO:0000256" key="1">
    <source>
        <dbReference type="ARBA" id="ARBA00004251"/>
    </source>
</evidence>
<dbReference type="GO" id="GO:0009653">
    <property type="term" value="P:anatomical structure morphogenesis"/>
    <property type="evidence" value="ECO:0007669"/>
    <property type="project" value="UniProtKB-ARBA"/>
</dbReference>
<dbReference type="GO" id="GO:0005509">
    <property type="term" value="F:calcium ion binding"/>
    <property type="evidence" value="ECO:0007669"/>
    <property type="project" value="UniProtKB-UniRule"/>
</dbReference>
<feature type="domain" description="Cadherin" evidence="15">
    <location>
        <begin position="1025"/>
        <end position="1132"/>
    </location>
</feature>
<keyword evidence="4 14" id="KW-0732">Signal</keyword>
<evidence type="ECO:0000256" key="7">
    <source>
        <dbReference type="ARBA" id="ARBA00022889"/>
    </source>
</evidence>
<evidence type="ECO:0000256" key="4">
    <source>
        <dbReference type="ARBA" id="ARBA00022729"/>
    </source>
</evidence>
<feature type="domain" description="Cadherin" evidence="15">
    <location>
        <begin position="363"/>
        <end position="477"/>
    </location>
</feature>
<feature type="transmembrane region" description="Helical" evidence="13">
    <location>
        <begin position="1706"/>
        <end position="1730"/>
    </location>
</feature>
<comment type="function">
    <text evidence="11">Cadherins are calcium-dependent cell adhesion proteins. They preferentially interact with themselves in a homophilic manner in connecting cells.</text>
</comment>
<dbReference type="FunFam" id="2.60.40.60:FF:000020">
    <property type="entry name" value="Dachsous cadherin-related 1b"/>
    <property type="match status" value="1"/>
</dbReference>
<dbReference type="SUPFAM" id="SSF49313">
    <property type="entry name" value="Cadherin-like"/>
    <property type="match status" value="14"/>
</dbReference>
<feature type="domain" description="Cadherin" evidence="15">
    <location>
        <begin position="135"/>
        <end position="249"/>
    </location>
</feature>
<dbReference type="OrthoDB" id="9990384at2759"/>
<dbReference type="PROSITE" id="PS00232">
    <property type="entry name" value="CADHERIN_1"/>
    <property type="match status" value="6"/>
</dbReference>
<feature type="domain" description="Cadherin" evidence="15">
    <location>
        <begin position="478"/>
        <end position="587"/>
    </location>
</feature>
<evidence type="ECO:0000256" key="6">
    <source>
        <dbReference type="ARBA" id="ARBA00022837"/>
    </source>
</evidence>
<dbReference type="FunFam" id="2.60.40.60:FF:000266">
    <property type="entry name" value="Cadherin 23"/>
    <property type="match status" value="1"/>
</dbReference>
<keyword evidence="3 13" id="KW-0812">Transmembrane</keyword>
<dbReference type="PRINTS" id="PR00205">
    <property type="entry name" value="CADHERIN"/>
</dbReference>
<evidence type="ECO:0000313" key="16">
    <source>
        <dbReference type="EMBL" id="TRY73117.1"/>
    </source>
</evidence>
<feature type="domain" description="Cadherin" evidence="15">
    <location>
        <begin position="796"/>
        <end position="916"/>
    </location>
</feature>
<dbReference type="PANTHER" id="PTHR24027">
    <property type="entry name" value="CADHERIN-23"/>
    <property type="match status" value="1"/>
</dbReference>
<evidence type="ECO:0000256" key="3">
    <source>
        <dbReference type="ARBA" id="ARBA00022692"/>
    </source>
</evidence>